<proteinExistence type="inferred from homology"/>
<keyword evidence="4 6" id="KW-0689">Ribosomal protein</keyword>
<dbReference type="Gene3D" id="3.90.470.10">
    <property type="entry name" value="Ribosomal protein L22/L17"/>
    <property type="match status" value="1"/>
</dbReference>
<dbReference type="PANTHER" id="PTHR13501">
    <property type="entry name" value="CHLOROPLAST 50S RIBOSOMAL PROTEIN L22-RELATED"/>
    <property type="match status" value="1"/>
</dbReference>
<dbReference type="GO" id="GO:0019843">
    <property type="term" value="F:rRNA binding"/>
    <property type="evidence" value="ECO:0007669"/>
    <property type="project" value="UniProtKB-KW"/>
</dbReference>
<dbReference type="EMBL" id="AJWY01011507">
    <property type="protein sequence ID" value="EKC52565.1"/>
    <property type="molecule type" value="Genomic_DNA"/>
</dbReference>
<comment type="caution">
    <text evidence="6">The sequence shown here is derived from an EMBL/GenBank/DDBJ whole genome shotgun (WGS) entry which is preliminary data.</text>
</comment>
<comment type="similarity">
    <text evidence="1">Belongs to the universal ribosomal protein uL22 family.</text>
</comment>
<evidence type="ECO:0000313" key="6">
    <source>
        <dbReference type="EMBL" id="EKC52565.1"/>
    </source>
</evidence>
<organism evidence="6">
    <name type="scientific">human gut metagenome</name>
    <dbReference type="NCBI Taxonomy" id="408170"/>
    <lineage>
        <taxon>unclassified sequences</taxon>
        <taxon>metagenomes</taxon>
        <taxon>organismal metagenomes</taxon>
    </lineage>
</organism>
<evidence type="ECO:0000256" key="3">
    <source>
        <dbReference type="ARBA" id="ARBA00022884"/>
    </source>
</evidence>
<dbReference type="GO" id="GO:0022625">
    <property type="term" value="C:cytosolic large ribosomal subunit"/>
    <property type="evidence" value="ECO:0007669"/>
    <property type="project" value="TreeGrafter"/>
</dbReference>
<dbReference type="GO" id="GO:0003735">
    <property type="term" value="F:structural constituent of ribosome"/>
    <property type="evidence" value="ECO:0007669"/>
    <property type="project" value="InterPro"/>
</dbReference>
<evidence type="ECO:0000256" key="5">
    <source>
        <dbReference type="ARBA" id="ARBA00023274"/>
    </source>
</evidence>
<dbReference type="InterPro" id="IPR036394">
    <property type="entry name" value="Ribosomal_uL22_sf"/>
</dbReference>
<evidence type="ECO:0000256" key="4">
    <source>
        <dbReference type="ARBA" id="ARBA00022980"/>
    </source>
</evidence>
<name>K1SFZ2_9ZZZZ</name>
<keyword evidence="3" id="KW-0694">RNA-binding</keyword>
<gene>
    <name evidence="6" type="ORF">LEA_16826</name>
</gene>
<dbReference type="InterPro" id="IPR047867">
    <property type="entry name" value="Ribosomal_uL22_bac/org-type"/>
</dbReference>
<evidence type="ECO:0000256" key="1">
    <source>
        <dbReference type="ARBA" id="ARBA00009451"/>
    </source>
</evidence>
<dbReference type="GO" id="GO:0006412">
    <property type="term" value="P:translation"/>
    <property type="evidence" value="ECO:0007669"/>
    <property type="project" value="InterPro"/>
</dbReference>
<dbReference type="CDD" id="cd00336">
    <property type="entry name" value="Ribosomal_L22"/>
    <property type="match status" value="1"/>
</dbReference>
<dbReference type="HAMAP" id="MF_01331_B">
    <property type="entry name" value="Ribosomal_uL22_B"/>
    <property type="match status" value="1"/>
</dbReference>
<protein>
    <submittedName>
        <fullName evidence="6">Ribosomal protein L22, bacterial-type</fullName>
    </submittedName>
</protein>
<dbReference type="SUPFAM" id="SSF54843">
    <property type="entry name" value="Ribosomal protein L22"/>
    <property type="match status" value="1"/>
</dbReference>
<reference evidence="6" key="1">
    <citation type="journal article" date="2013" name="Environ. Microbiol.">
        <title>Microbiota from the distal guts of lean and obese adolescents exhibit partial functional redundancy besides clear differences in community structure.</title>
        <authorList>
            <person name="Ferrer M."/>
            <person name="Ruiz A."/>
            <person name="Lanza F."/>
            <person name="Haange S.B."/>
            <person name="Oberbach A."/>
            <person name="Till H."/>
            <person name="Bargiela R."/>
            <person name="Campoy C."/>
            <person name="Segura M.T."/>
            <person name="Richter M."/>
            <person name="von Bergen M."/>
            <person name="Seifert J."/>
            <person name="Suarez A."/>
        </authorList>
    </citation>
    <scope>NUCLEOTIDE SEQUENCE</scope>
</reference>
<evidence type="ECO:0000256" key="2">
    <source>
        <dbReference type="ARBA" id="ARBA00022730"/>
    </source>
</evidence>
<sequence>MQEAKQVSKEETSMEARAELRQVRISPRKVGVVLDLIRNKPCDMAMAILKHTPKSASEPLQKLLKSAMANAENNHSMDLSKCYVSSCHVGAGVTLKRIRPKDHGRAHRILKRTSNIVLVVKEAE</sequence>
<dbReference type="Pfam" id="PF00237">
    <property type="entry name" value="Ribosomal_L22"/>
    <property type="match status" value="1"/>
</dbReference>
<dbReference type="AlphaFoldDB" id="K1SFZ2"/>
<dbReference type="InterPro" id="IPR001063">
    <property type="entry name" value="Ribosomal_uL22"/>
</dbReference>
<dbReference type="InterPro" id="IPR005727">
    <property type="entry name" value="Ribosomal_uL22_bac/chlpt-type"/>
</dbReference>
<keyword evidence="2" id="KW-0699">rRNA-binding</keyword>
<dbReference type="NCBIfam" id="TIGR01044">
    <property type="entry name" value="rplV_bact"/>
    <property type="match status" value="1"/>
</dbReference>
<dbReference type="PANTHER" id="PTHR13501:SF8">
    <property type="entry name" value="LARGE RIBOSOMAL SUBUNIT PROTEIN UL22M"/>
    <property type="match status" value="1"/>
</dbReference>
<accession>K1SFZ2</accession>
<keyword evidence="5" id="KW-0687">Ribonucleoprotein</keyword>